<dbReference type="InterPro" id="IPR001915">
    <property type="entry name" value="Peptidase_M48"/>
</dbReference>
<sequence length="487" mass="53564">MKTPYRQMRSICLATLVAAVPFVFEHCARNPVTGKRQVALISEEQEIAMGKEADPAIIAQYGLYENQALQAFINEKGKQMAAISHRPGLDYQFRIVDSDILNAFAVPGGYVYFTRGIMAAFNNEAEFAGVLGHEIGHITARHSVSQQSKQVLGQIGLIGGMILSPTIAQMGQEASQGLGLLFLKFGRDAERESDRLGVEYSTKIGYDASEMAGFFNTLQRQSQASGAEELPNFMSTHPNPGERNTTVAQLAKEWKTKAPQASYKVGRNEYLRRIDGIVYGEDPRGGYMESGVFYHPVMKFQLPAPQGWRYANSPQAVQWAEPNGQAMMMLTLGQGTSPQQAAQAMVQQYQLQVVESREVQVAGLPALAVVADQQQQQQGAAIRTLSYLIQYNGAVYHLLGASSAAGFNNFAALFQNQMQGFRPLTNAAKLNKQPEKVHVKTAASAMTLQAALQQQRVPQNRLEEMAILNGMKLTDRLDAGMMYKVVQ</sequence>
<accession>A0A1M5GPG2</accession>
<dbReference type="CDD" id="cd07333">
    <property type="entry name" value="M48C_bepA_like"/>
    <property type="match status" value="1"/>
</dbReference>
<evidence type="ECO:0000313" key="9">
    <source>
        <dbReference type="Proteomes" id="UP000184368"/>
    </source>
</evidence>
<dbReference type="AlphaFoldDB" id="A0A1M5GPG2"/>
<dbReference type="OrthoDB" id="9810445at2"/>
<evidence type="ECO:0000256" key="1">
    <source>
        <dbReference type="ARBA" id="ARBA00001947"/>
    </source>
</evidence>
<dbReference type="Proteomes" id="UP000184368">
    <property type="component" value="Unassembled WGS sequence"/>
</dbReference>
<evidence type="ECO:0000256" key="5">
    <source>
        <dbReference type="ARBA" id="ARBA00022833"/>
    </source>
</evidence>
<dbReference type="Gene3D" id="3.30.2010.10">
    <property type="entry name" value="Metalloproteases ('zincins'), catalytic domain"/>
    <property type="match status" value="1"/>
</dbReference>
<organism evidence="8 9">
    <name type="scientific">Cnuella takakiae</name>
    <dbReference type="NCBI Taxonomy" id="1302690"/>
    <lineage>
        <taxon>Bacteria</taxon>
        <taxon>Pseudomonadati</taxon>
        <taxon>Bacteroidota</taxon>
        <taxon>Chitinophagia</taxon>
        <taxon>Chitinophagales</taxon>
        <taxon>Chitinophagaceae</taxon>
        <taxon>Cnuella</taxon>
    </lineage>
</organism>
<evidence type="ECO:0000256" key="3">
    <source>
        <dbReference type="ARBA" id="ARBA00022723"/>
    </source>
</evidence>
<dbReference type="PANTHER" id="PTHR22726:SF1">
    <property type="entry name" value="METALLOENDOPEPTIDASE OMA1, MITOCHONDRIAL"/>
    <property type="match status" value="1"/>
</dbReference>
<keyword evidence="9" id="KW-1185">Reference proteome</keyword>
<dbReference type="STRING" id="1302690.BUE76_02755"/>
<evidence type="ECO:0000256" key="4">
    <source>
        <dbReference type="ARBA" id="ARBA00022801"/>
    </source>
</evidence>
<dbReference type="RefSeq" id="WP_143157423.1">
    <property type="nucleotide sequence ID" value="NZ_FQUO01000017.1"/>
</dbReference>
<evidence type="ECO:0000256" key="2">
    <source>
        <dbReference type="ARBA" id="ARBA00022670"/>
    </source>
</evidence>
<reference evidence="8 9" key="1">
    <citation type="submission" date="2016-11" db="EMBL/GenBank/DDBJ databases">
        <authorList>
            <person name="Jaros S."/>
            <person name="Januszkiewicz K."/>
            <person name="Wedrychowicz H."/>
        </authorList>
    </citation>
    <scope>NUCLEOTIDE SEQUENCE [LARGE SCALE GENOMIC DNA]</scope>
    <source>
        <strain evidence="8 9">DSM 26897</strain>
    </source>
</reference>
<dbReference type="Gene3D" id="3.40.1000.10">
    <property type="entry name" value="Mog1/PsbP, alpha/beta/alpha sandwich"/>
    <property type="match status" value="1"/>
</dbReference>
<dbReference type="GO" id="GO:0051603">
    <property type="term" value="P:proteolysis involved in protein catabolic process"/>
    <property type="evidence" value="ECO:0007669"/>
    <property type="project" value="TreeGrafter"/>
</dbReference>
<keyword evidence="3" id="KW-0479">Metal-binding</keyword>
<protein>
    <submittedName>
        <fullName evidence="8">Putative Zn-dependent protease</fullName>
    </submittedName>
</protein>
<keyword evidence="6" id="KW-0482">Metalloprotease</keyword>
<dbReference type="GO" id="GO:0016020">
    <property type="term" value="C:membrane"/>
    <property type="evidence" value="ECO:0007669"/>
    <property type="project" value="TreeGrafter"/>
</dbReference>
<keyword evidence="5" id="KW-0862">Zinc</keyword>
<dbReference type="InterPro" id="IPR051156">
    <property type="entry name" value="Mito/Outer_Membr_Metalloprot"/>
</dbReference>
<dbReference type="GO" id="GO:0004222">
    <property type="term" value="F:metalloendopeptidase activity"/>
    <property type="evidence" value="ECO:0007669"/>
    <property type="project" value="InterPro"/>
</dbReference>
<evidence type="ECO:0000256" key="6">
    <source>
        <dbReference type="ARBA" id="ARBA00023049"/>
    </source>
</evidence>
<dbReference type="EMBL" id="FQUO01000017">
    <property type="protein sequence ID" value="SHG05625.1"/>
    <property type="molecule type" value="Genomic_DNA"/>
</dbReference>
<dbReference type="Pfam" id="PF01435">
    <property type="entry name" value="Peptidase_M48"/>
    <property type="match status" value="1"/>
</dbReference>
<keyword evidence="4" id="KW-0378">Hydrolase</keyword>
<evidence type="ECO:0000313" key="8">
    <source>
        <dbReference type="EMBL" id="SHG05625.1"/>
    </source>
</evidence>
<dbReference type="GO" id="GO:0046872">
    <property type="term" value="F:metal ion binding"/>
    <property type="evidence" value="ECO:0007669"/>
    <property type="project" value="UniProtKB-KW"/>
</dbReference>
<proteinExistence type="predicted"/>
<comment type="cofactor">
    <cofactor evidence="1">
        <name>Zn(2+)</name>
        <dbReference type="ChEBI" id="CHEBI:29105"/>
    </cofactor>
</comment>
<keyword evidence="2 8" id="KW-0645">Protease</keyword>
<name>A0A1M5GPG2_9BACT</name>
<feature type="domain" description="Peptidase M48" evidence="7">
    <location>
        <begin position="70"/>
        <end position="245"/>
    </location>
</feature>
<gene>
    <name evidence="8" type="ORF">SAMN05444008_1175</name>
</gene>
<evidence type="ECO:0000259" key="7">
    <source>
        <dbReference type="Pfam" id="PF01435"/>
    </source>
</evidence>
<dbReference type="PANTHER" id="PTHR22726">
    <property type="entry name" value="METALLOENDOPEPTIDASE OMA1"/>
    <property type="match status" value="1"/>
</dbReference>